<gene>
    <name evidence="12" type="ORF">PM001_LOCUS2574</name>
    <name evidence="13" type="ORF">PM001_LOCUS28009</name>
</gene>
<feature type="transmembrane region" description="Helical" evidence="11">
    <location>
        <begin position="379"/>
        <end position="403"/>
    </location>
</feature>
<feature type="compositionally biased region" description="Low complexity" evidence="10">
    <location>
        <begin position="15"/>
        <end position="28"/>
    </location>
</feature>
<comment type="subcellular location">
    <subcellularLocation>
        <location evidence="2">Cell membrane</location>
        <topology evidence="2">Multi-pass membrane protein</topology>
    </subcellularLocation>
</comment>
<feature type="transmembrane region" description="Helical" evidence="11">
    <location>
        <begin position="142"/>
        <end position="161"/>
    </location>
</feature>
<accession>A0AAV1V7K7</accession>
<feature type="transmembrane region" description="Helical" evidence="11">
    <location>
        <begin position="286"/>
        <end position="307"/>
    </location>
</feature>
<dbReference type="EMBL" id="CAKLBY020000025">
    <property type="protein sequence ID" value="CAK7902762.1"/>
    <property type="molecule type" value="Genomic_DNA"/>
</dbReference>
<evidence type="ECO:0008006" key="15">
    <source>
        <dbReference type="Google" id="ProtNLM"/>
    </source>
</evidence>
<evidence type="ECO:0000256" key="10">
    <source>
        <dbReference type="SAM" id="MobiDB-lite"/>
    </source>
</evidence>
<evidence type="ECO:0000313" key="13">
    <source>
        <dbReference type="EMBL" id="CAK7942859.1"/>
    </source>
</evidence>
<keyword evidence="5 11" id="KW-1133">Transmembrane helix</keyword>
<evidence type="ECO:0000256" key="4">
    <source>
        <dbReference type="ARBA" id="ARBA00022692"/>
    </source>
</evidence>
<comment type="similarity">
    <text evidence="7">Belongs to the fluoride channel Fluc/FEX (TC 1.A.43) family.</text>
</comment>
<evidence type="ECO:0000256" key="1">
    <source>
        <dbReference type="ARBA" id="ARBA00002598"/>
    </source>
</evidence>
<comment type="caution">
    <text evidence="13">The sequence shown here is derived from an EMBL/GenBank/DDBJ whole genome shotgun (WGS) entry which is preliminary data.</text>
</comment>
<dbReference type="Pfam" id="PF02537">
    <property type="entry name" value="CRCB"/>
    <property type="match status" value="2"/>
</dbReference>
<dbReference type="InterPro" id="IPR003691">
    <property type="entry name" value="FluC"/>
</dbReference>
<name>A0AAV1V7K7_9STRA</name>
<feature type="transmembrane region" description="Helical" evidence="11">
    <location>
        <begin position="343"/>
        <end position="367"/>
    </location>
</feature>
<dbReference type="Proteomes" id="UP001162060">
    <property type="component" value="Unassembled WGS sequence"/>
</dbReference>
<feature type="coiled-coil region" evidence="9">
    <location>
        <begin position="250"/>
        <end position="277"/>
    </location>
</feature>
<keyword evidence="9" id="KW-0175">Coiled coil</keyword>
<feature type="transmembrane region" description="Helical" evidence="11">
    <location>
        <begin position="75"/>
        <end position="93"/>
    </location>
</feature>
<feature type="region of interest" description="Disordered" evidence="10">
    <location>
        <begin position="15"/>
        <end position="51"/>
    </location>
</feature>
<evidence type="ECO:0000256" key="9">
    <source>
        <dbReference type="SAM" id="Coils"/>
    </source>
</evidence>
<organism evidence="13 14">
    <name type="scientific">Peronospora matthiolae</name>
    <dbReference type="NCBI Taxonomy" id="2874970"/>
    <lineage>
        <taxon>Eukaryota</taxon>
        <taxon>Sar</taxon>
        <taxon>Stramenopiles</taxon>
        <taxon>Oomycota</taxon>
        <taxon>Peronosporomycetes</taxon>
        <taxon>Peronosporales</taxon>
        <taxon>Peronosporaceae</taxon>
        <taxon>Peronospora</taxon>
    </lineage>
</organism>
<comment type="function">
    <text evidence="1">Fluoride channel required for the rapid expulsion of cytoplasmic fluoride.</text>
</comment>
<dbReference type="AlphaFoldDB" id="A0AAV1V7K7"/>
<dbReference type="GO" id="GO:1903425">
    <property type="term" value="F:fluoride transmembrane transporter activity"/>
    <property type="evidence" value="ECO:0007669"/>
    <property type="project" value="TreeGrafter"/>
</dbReference>
<feature type="transmembrane region" description="Helical" evidence="11">
    <location>
        <begin position="113"/>
        <end position="130"/>
    </location>
</feature>
<comment type="catalytic activity">
    <reaction evidence="8">
        <text>fluoride(in) = fluoride(out)</text>
        <dbReference type="Rhea" id="RHEA:76159"/>
        <dbReference type="ChEBI" id="CHEBI:17051"/>
    </reaction>
    <physiologicalReaction direction="left-to-right" evidence="8">
        <dbReference type="Rhea" id="RHEA:76160"/>
    </physiologicalReaction>
</comment>
<evidence type="ECO:0000313" key="12">
    <source>
        <dbReference type="EMBL" id="CAK7902762.1"/>
    </source>
</evidence>
<keyword evidence="6 11" id="KW-0472">Membrane</keyword>
<feature type="transmembrane region" description="Helical" evidence="11">
    <location>
        <begin position="313"/>
        <end position="331"/>
    </location>
</feature>
<dbReference type="EMBL" id="CAKLBY020000283">
    <property type="protein sequence ID" value="CAK7942859.1"/>
    <property type="molecule type" value="Genomic_DNA"/>
</dbReference>
<evidence type="ECO:0000256" key="2">
    <source>
        <dbReference type="ARBA" id="ARBA00004651"/>
    </source>
</evidence>
<evidence type="ECO:0000256" key="11">
    <source>
        <dbReference type="SAM" id="Phobius"/>
    </source>
</evidence>
<proteinExistence type="inferred from homology"/>
<sequence>MQTIAEDFAILATPGSFSLPGPGSTSSTTREDRIPSDVIQPSRGMPSIRSSTSEGACKRVWCGVSRESMDRHVPVVMSVVIGAYLGVGIRVLLTEFANVISESQADLLELLGFGYFLPNVVGCFAMGLAARVRPILRGQYDVLLTGATTGFCGSCTTFAGWDLGVALMFVRGRWLTATLVLCIHVASAITSLRLGFHVSDGVVHYFTMREYPFRKPPVNLPQLNLDLETSICRFREMQTHTFGPLVARRVQATEEALVLARDSCNELTAEITQVEHEQQAINHHSMIWVVAALTLTALFWTLAFCGFDNYPSSRLLAVCFAPWGALLRWYLSMYNSEPMCRRFPFFTFWPNLSASCLSCAMEIVRSIAYHDSASSYRDFVMFGQGGVMVGFLGSFSTVSTWVYELDNLSSRRLIWAYRYGLISIVVAQLASVFILGMYSAYGSDPFVE</sequence>
<evidence type="ECO:0000256" key="7">
    <source>
        <dbReference type="ARBA" id="ARBA00035120"/>
    </source>
</evidence>
<evidence type="ECO:0000256" key="3">
    <source>
        <dbReference type="ARBA" id="ARBA00022475"/>
    </source>
</evidence>
<protein>
    <recommendedName>
        <fullName evidence="15">Fluoride ion transporter CrcB</fullName>
    </recommendedName>
</protein>
<evidence type="ECO:0000256" key="8">
    <source>
        <dbReference type="ARBA" id="ARBA00035585"/>
    </source>
</evidence>
<evidence type="ECO:0000313" key="14">
    <source>
        <dbReference type="Proteomes" id="UP001162060"/>
    </source>
</evidence>
<dbReference type="GO" id="GO:0005886">
    <property type="term" value="C:plasma membrane"/>
    <property type="evidence" value="ECO:0007669"/>
    <property type="project" value="UniProtKB-SubCell"/>
</dbReference>
<keyword evidence="3" id="KW-1003">Cell membrane</keyword>
<reference evidence="13" key="1">
    <citation type="submission" date="2024-01" db="EMBL/GenBank/DDBJ databases">
        <authorList>
            <person name="Webb A."/>
        </authorList>
    </citation>
    <scope>NUCLEOTIDE SEQUENCE</scope>
    <source>
        <strain evidence="13">Pm1</strain>
    </source>
</reference>
<keyword evidence="4 11" id="KW-0812">Transmembrane</keyword>
<feature type="transmembrane region" description="Helical" evidence="11">
    <location>
        <begin position="415"/>
        <end position="441"/>
    </location>
</feature>
<dbReference type="PANTHER" id="PTHR28259">
    <property type="entry name" value="FLUORIDE EXPORT PROTEIN 1-RELATED"/>
    <property type="match status" value="1"/>
</dbReference>
<feature type="transmembrane region" description="Helical" evidence="11">
    <location>
        <begin position="173"/>
        <end position="196"/>
    </location>
</feature>
<evidence type="ECO:0000256" key="6">
    <source>
        <dbReference type="ARBA" id="ARBA00023136"/>
    </source>
</evidence>
<dbReference type="PANTHER" id="PTHR28259:SF1">
    <property type="entry name" value="FLUORIDE EXPORT PROTEIN 1-RELATED"/>
    <property type="match status" value="1"/>
</dbReference>
<evidence type="ECO:0000256" key="5">
    <source>
        <dbReference type="ARBA" id="ARBA00022989"/>
    </source>
</evidence>